<organism evidence="1 2">
    <name type="scientific">Oryza sativa subsp. japonica</name>
    <name type="common">Rice</name>
    <dbReference type="NCBI Taxonomy" id="39947"/>
    <lineage>
        <taxon>Eukaryota</taxon>
        <taxon>Viridiplantae</taxon>
        <taxon>Streptophyta</taxon>
        <taxon>Embryophyta</taxon>
        <taxon>Tracheophyta</taxon>
        <taxon>Spermatophyta</taxon>
        <taxon>Magnoliopsida</taxon>
        <taxon>Liliopsida</taxon>
        <taxon>Poales</taxon>
        <taxon>Poaceae</taxon>
        <taxon>BOP clade</taxon>
        <taxon>Oryzoideae</taxon>
        <taxon>Oryzeae</taxon>
        <taxon>Oryzinae</taxon>
        <taxon>Oryza</taxon>
        <taxon>Oryza sativa</taxon>
    </lineage>
</organism>
<dbReference type="Proteomes" id="UP000000763">
    <property type="component" value="Chromosome 2"/>
</dbReference>
<evidence type="ECO:0000313" key="2">
    <source>
        <dbReference type="Proteomes" id="UP000000763"/>
    </source>
</evidence>
<dbReference type="AlphaFoldDB" id="Q69ST9"/>
<proteinExistence type="predicted"/>
<dbReference type="EMBL" id="AP004876">
    <property type="protein sequence ID" value="BAD33307.1"/>
    <property type="molecule type" value="Genomic_DNA"/>
</dbReference>
<reference evidence="2" key="2">
    <citation type="journal article" date="2008" name="Nucleic Acids Res.">
        <title>The rice annotation project database (RAP-DB): 2008 update.</title>
        <authorList>
            <consortium name="The rice annotation project (RAP)"/>
        </authorList>
    </citation>
    <scope>GENOME REANNOTATION</scope>
    <source>
        <strain evidence="2">cv. Nipponbare</strain>
    </source>
</reference>
<name>Q69ST9_ORYSJ</name>
<reference evidence="2" key="1">
    <citation type="journal article" date="2005" name="Nature">
        <title>The map-based sequence of the rice genome.</title>
        <authorList>
            <consortium name="International rice genome sequencing project (IRGSP)"/>
            <person name="Matsumoto T."/>
            <person name="Wu J."/>
            <person name="Kanamori H."/>
            <person name="Katayose Y."/>
            <person name="Fujisawa M."/>
            <person name="Namiki N."/>
            <person name="Mizuno H."/>
            <person name="Yamamoto K."/>
            <person name="Antonio B.A."/>
            <person name="Baba T."/>
            <person name="Sakata K."/>
            <person name="Nagamura Y."/>
            <person name="Aoki H."/>
            <person name="Arikawa K."/>
            <person name="Arita K."/>
            <person name="Bito T."/>
            <person name="Chiden Y."/>
            <person name="Fujitsuka N."/>
            <person name="Fukunaka R."/>
            <person name="Hamada M."/>
            <person name="Harada C."/>
            <person name="Hayashi A."/>
            <person name="Hijishita S."/>
            <person name="Honda M."/>
            <person name="Hosokawa S."/>
            <person name="Ichikawa Y."/>
            <person name="Idonuma A."/>
            <person name="Iijima M."/>
            <person name="Ikeda M."/>
            <person name="Ikeno M."/>
            <person name="Ito K."/>
            <person name="Ito S."/>
            <person name="Ito T."/>
            <person name="Ito Y."/>
            <person name="Ito Y."/>
            <person name="Iwabuchi A."/>
            <person name="Kamiya K."/>
            <person name="Karasawa W."/>
            <person name="Kurita K."/>
            <person name="Katagiri S."/>
            <person name="Kikuta A."/>
            <person name="Kobayashi H."/>
            <person name="Kobayashi N."/>
            <person name="Machita K."/>
            <person name="Maehara T."/>
            <person name="Masukawa M."/>
            <person name="Mizubayashi T."/>
            <person name="Mukai Y."/>
            <person name="Nagasaki H."/>
            <person name="Nagata Y."/>
            <person name="Naito S."/>
            <person name="Nakashima M."/>
            <person name="Nakama Y."/>
            <person name="Nakamichi Y."/>
            <person name="Nakamura M."/>
            <person name="Meguro A."/>
            <person name="Negishi M."/>
            <person name="Ohta I."/>
            <person name="Ohta T."/>
            <person name="Okamoto M."/>
            <person name="Ono N."/>
            <person name="Saji S."/>
            <person name="Sakaguchi M."/>
            <person name="Sakai K."/>
            <person name="Shibata M."/>
            <person name="Shimokawa T."/>
            <person name="Song J."/>
            <person name="Takazaki Y."/>
            <person name="Terasawa K."/>
            <person name="Tsugane M."/>
            <person name="Tsuji K."/>
            <person name="Ueda S."/>
            <person name="Waki K."/>
            <person name="Yamagata H."/>
            <person name="Yamamoto M."/>
            <person name="Yamamoto S."/>
            <person name="Yamane H."/>
            <person name="Yoshiki S."/>
            <person name="Yoshihara R."/>
            <person name="Yukawa K."/>
            <person name="Zhong H."/>
            <person name="Yano M."/>
            <person name="Yuan Q."/>
            <person name="Ouyang S."/>
            <person name="Liu J."/>
            <person name="Jones K.M."/>
            <person name="Gansberger K."/>
            <person name="Moffat K."/>
            <person name="Hill J."/>
            <person name="Bera J."/>
            <person name="Fadrosh D."/>
            <person name="Jin S."/>
            <person name="Johri S."/>
            <person name="Kim M."/>
            <person name="Overton L."/>
            <person name="Reardon M."/>
            <person name="Tsitrin T."/>
            <person name="Vuong H."/>
            <person name="Weaver B."/>
            <person name="Ciecko A."/>
            <person name="Tallon L."/>
            <person name="Jackson J."/>
            <person name="Pai G."/>
            <person name="Aken S.V."/>
            <person name="Utterback T."/>
            <person name="Reidmuller S."/>
            <person name="Feldblyum T."/>
            <person name="Hsiao J."/>
            <person name="Zismann V."/>
            <person name="Iobst S."/>
            <person name="de Vazeille A.R."/>
            <person name="Buell C.R."/>
            <person name="Ying K."/>
            <person name="Li Y."/>
            <person name="Lu T."/>
            <person name="Huang Y."/>
            <person name="Zhao Q."/>
            <person name="Feng Q."/>
            <person name="Zhang L."/>
            <person name="Zhu J."/>
            <person name="Weng Q."/>
            <person name="Mu J."/>
            <person name="Lu Y."/>
            <person name="Fan D."/>
            <person name="Liu Y."/>
            <person name="Guan J."/>
            <person name="Zhang Y."/>
            <person name="Yu S."/>
            <person name="Liu X."/>
            <person name="Zhang Y."/>
            <person name="Hong G."/>
            <person name="Han B."/>
            <person name="Choisne N."/>
            <person name="Demange N."/>
            <person name="Orjeda G."/>
            <person name="Samain S."/>
            <person name="Cattolico L."/>
            <person name="Pelletier E."/>
            <person name="Couloux A."/>
            <person name="Segurens B."/>
            <person name="Wincker P."/>
            <person name="D'Hont A."/>
            <person name="Scarpelli C."/>
            <person name="Weissenbach J."/>
            <person name="Salanoubat M."/>
            <person name="Quetier F."/>
            <person name="Yu Y."/>
            <person name="Kim H.R."/>
            <person name="Rambo T."/>
            <person name="Currie J."/>
            <person name="Collura K."/>
            <person name="Luo M."/>
            <person name="Yang T."/>
            <person name="Ammiraju J.S.S."/>
            <person name="Engler F."/>
            <person name="Soderlund C."/>
            <person name="Wing R.A."/>
            <person name="Palmer L.E."/>
            <person name="de la Bastide M."/>
            <person name="Spiegel L."/>
            <person name="Nascimento L."/>
            <person name="Zutavern T."/>
            <person name="O'Shaughnessy A."/>
            <person name="Dike S."/>
            <person name="Dedhia N."/>
            <person name="Preston R."/>
            <person name="Balija V."/>
            <person name="McCombie W.R."/>
            <person name="Chow T."/>
            <person name="Chen H."/>
            <person name="Chung M."/>
            <person name="Chen C."/>
            <person name="Shaw J."/>
            <person name="Wu H."/>
            <person name="Hsiao K."/>
            <person name="Chao Y."/>
            <person name="Chu M."/>
            <person name="Cheng C."/>
            <person name="Hour A."/>
            <person name="Lee P."/>
            <person name="Lin S."/>
            <person name="Lin Y."/>
            <person name="Liou J."/>
            <person name="Liu S."/>
            <person name="Hsing Y."/>
            <person name="Raghuvanshi S."/>
            <person name="Mohanty A."/>
            <person name="Bharti A.K."/>
            <person name="Gaur A."/>
            <person name="Gupta V."/>
            <person name="Kumar D."/>
            <person name="Ravi V."/>
            <person name="Vij S."/>
            <person name="Kapur A."/>
            <person name="Khurana P."/>
            <person name="Khurana P."/>
            <person name="Khurana J.P."/>
            <person name="Tyagi A.K."/>
            <person name="Gaikwad K."/>
            <person name="Singh A."/>
            <person name="Dalal V."/>
            <person name="Srivastava S."/>
            <person name="Dixit A."/>
            <person name="Pal A.K."/>
            <person name="Ghazi I.A."/>
            <person name="Yadav M."/>
            <person name="Pandit A."/>
            <person name="Bhargava A."/>
            <person name="Sureshbabu K."/>
            <person name="Batra K."/>
            <person name="Sharma T.R."/>
            <person name="Mohapatra T."/>
            <person name="Singh N.K."/>
            <person name="Messing J."/>
            <person name="Nelson A.B."/>
            <person name="Fuks G."/>
            <person name="Kavchok S."/>
            <person name="Keizer G."/>
            <person name="Linton E."/>
            <person name="Llaca V."/>
            <person name="Song R."/>
            <person name="Tanyolac B."/>
            <person name="Young S."/>
            <person name="Ho-Il K."/>
            <person name="Hahn J.H."/>
            <person name="Sangsakoo G."/>
            <person name="Vanavichit A."/>
            <person name="de Mattos Luiz.A.T."/>
            <person name="Zimmer P.D."/>
            <person name="Malone G."/>
            <person name="Dellagostin O."/>
            <person name="de Oliveira A.C."/>
            <person name="Bevan M."/>
            <person name="Bancroft I."/>
            <person name="Minx P."/>
            <person name="Cordum H."/>
            <person name="Wilson R."/>
            <person name="Cheng Z."/>
            <person name="Jin W."/>
            <person name="Jiang J."/>
            <person name="Leong S.A."/>
            <person name="Iwama H."/>
            <person name="Gojobori T."/>
            <person name="Itoh T."/>
            <person name="Niimura Y."/>
            <person name="Fujii Y."/>
            <person name="Habara T."/>
            <person name="Sakai H."/>
            <person name="Sato Y."/>
            <person name="Wilson G."/>
            <person name="Kumar K."/>
            <person name="McCouch S."/>
            <person name="Juretic N."/>
            <person name="Hoen D."/>
            <person name="Wright S."/>
            <person name="Bruskiewich R."/>
            <person name="Bureau T."/>
            <person name="Miyao A."/>
            <person name="Hirochika H."/>
            <person name="Nishikawa T."/>
            <person name="Kadowaki K."/>
            <person name="Sugiura M."/>
            <person name="Burr B."/>
            <person name="Sasaki T."/>
        </authorList>
    </citation>
    <scope>NUCLEOTIDE SEQUENCE [LARGE SCALE GENOMIC DNA]</scope>
    <source>
        <strain evidence="2">cv. Nipponbare</strain>
    </source>
</reference>
<evidence type="ECO:0000313" key="1">
    <source>
        <dbReference type="EMBL" id="BAD33307.1"/>
    </source>
</evidence>
<accession>Q69ST9</accession>
<protein>
    <submittedName>
        <fullName evidence="1">Uncharacterized protein</fullName>
    </submittedName>
</protein>
<sequence length="52" mass="5653">MLSSSASTTAGPCCALLREREWGELLDNGVSCPLRRLHNIGRKEKTGDGRLP</sequence>
<gene>
    <name evidence="1" type="primary">P0470G10.19</name>
</gene>